<dbReference type="OrthoDB" id="1521787at2"/>
<dbReference type="InterPro" id="IPR045175">
    <property type="entry name" value="M28_fam"/>
</dbReference>
<accession>A0A2W7NS96</accession>
<dbReference type="Pfam" id="PF04389">
    <property type="entry name" value="Peptidase_M28"/>
    <property type="match status" value="1"/>
</dbReference>
<dbReference type="GO" id="GO:0008235">
    <property type="term" value="F:metalloexopeptidase activity"/>
    <property type="evidence" value="ECO:0007669"/>
    <property type="project" value="InterPro"/>
</dbReference>
<dbReference type="Gene3D" id="3.40.630.10">
    <property type="entry name" value="Zn peptidases"/>
    <property type="match status" value="2"/>
</dbReference>
<reference evidence="2 3" key="1">
    <citation type="submission" date="2018-06" db="EMBL/GenBank/DDBJ databases">
        <title>Genomic Encyclopedia of Archaeal and Bacterial Type Strains, Phase II (KMG-II): from individual species to whole genera.</title>
        <authorList>
            <person name="Goeker M."/>
        </authorList>
    </citation>
    <scope>NUCLEOTIDE SEQUENCE [LARGE SCALE GENOMIC DNA]</scope>
    <source>
        <strain evidence="2 3">DSM 6779</strain>
    </source>
</reference>
<organism evidence="2 3">
    <name type="scientific">Breznakibacter xylanolyticus</name>
    <dbReference type="NCBI Taxonomy" id="990"/>
    <lineage>
        <taxon>Bacteria</taxon>
        <taxon>Pseudomonadati</taxon>
        <taxon>Bacteroidota</taxon>
        <taxon>Bacteroidia</taxon>
        <taxon>Marinilabiliales</taxon>
        <taxon>Marinilabiliaceae</taxon>
        <taxon>Breznakibacter</taxon>
    </lineage>
</organism>
<dbReference type="PANTHER" id="PTHR12147:SF26">
    <property type="entry name" value="PEPTIDASE M28 DOMAIN-CONTAINING PROTEIN"/>
    <property type="match status" value="1"/>
</dbReference>
<proteinExistence type="predicted"/>
<keyword evidence="3" id="KW-1185">Reference proteome</keyword>
<dbReference type="AlphaFoldDB" id="A0A2W7NS96"/>
<protein>
    <submittedName>
        <fullName evidence="2">Peptidase M28-like protein</fullName>
    </submittedName>
</protein>
<evidence type="ECO:0000259" key="1">
    <source>
        <dbReference type="Pfam" id="PF04389"/>
    </source>
</evidence>
<feature type="domain" description="Peptidase M28" evidence="1">
    <location>
        <begin position="265"/>
        <end position="467"/>
    </location>
</feature>
<comment type="caution">
    <text evidence="2">The sequence shown here is derived from an EMBL/GenBank/DDBJ whole genome shotgun (WGS) entry which is preliminary data.</text>
</comment>
<name>A0A2W7NS96_9BACT</name>
<gene>
    <name evidence="2" type="ORF">LX69_00762</name>
</gene>
<sequence>MKNLHTIHILLMLAISTTLVGQKLPRQLLKGVQIESMTRDLAVLTSDSLEGRNTREPGAEKAARYIESRYQKMGLKPYDGQSYRQRFDLWKTSWQPVRLSVRGQIIADSLITYLGRVPQNDMINRDLVYVGDAGDSLLSGIDLTDKIALVAMSDMKVSYRLKSKLEAAGAWGIFAFNPSSPSQYMQIRTNYLKYLNALNASSVRPETATSGSRFYILSNEAVMLLTGWSSLQLTSCEGREELPDSFAVPVQLQTAMSVEPVPAWNIIGVIPGKGVDKQTIALTAHYDHVGRDQNGEICRGADDNASGVAAILQVADVMTRKGKQPYHDIMVVAFSGEEIGLIGSAYFTNHPPVERFLANVNIDMIGRQDTLGHDNYVYILGADKTPWLDSLHRSINEQTVNLVLDGHYAHETGSSSLMNRSDHFHFYRQDIPVIAFFSGLHGDYHTPRDTMDKLDLELMAKRIRLVLGTVYQMAVQPDLSSH</sequence>
<dbReference type="EMBL" id="QKZK01000004">
    <property type="protein sequence ID" value="PZX19494.1"/>
    <property type="molecule type" value="Genomic_DNA"/>
</dbReference>
<dbReference type="GO" id="GO:0006508">
    <property type="term" value="P:proteolysis"/>
    <property type="evidence" value="ECO:0007669"/>
    <property type="project" value="InterPro"/>
</dbReference>
<dbReference type="RefSeq" id="WP_111444476.1">
    <property type="nucleotide sequence ID" value="NZ_QKZK01000004.1"/>
</dbReference>
<dbReference type="PANTHER" id="PTHR12147">
    <property type="entry name" value="METALLOPEPTIDASE M28 FAMILY MEMBER"/>
    <property type="match status" value="1"/>
</dbReference>
<dbReference type="Proteomes" id="UP000249239">
    <property type="component" value="Unassembled WGS sequence"/>
</dbReference>
<evidence type="ECO:0000313" key="3">
    <source>
        <dbReference type="Proteomes" id="UP000249239"/>
    </source>
</evidence>
<dbReference type="InterPro" id="IPR007484">
    <property type="entry name" value="Peptidase_M28"/>
</dbReference>
<dbReference type="SUPFAM" id="SSF53187">
    <property type="entry name" value="Zn-dependent exopeptidases"/>
    <property type="match status" value="1"/>
</dbReference>
<evidence type="ECO:0000313" key="2">
    <source>
        <dbReference type="EMBL" id="PZX19494.1"/>
    </source>
</evidence>